<evidence type="ECO:0000256" key="4">
    <source>
        <dbReference type="ARBA" id="ARBA00022723"/>
    </source>
</evidence>
<evidence type="ECO:0000256" key="5">
    <source>
        <dbReference type="ARBA" id="ARBA00022728"/>
    </source>
</evidence>
<dbReference type="SMART" id="SM00356">
    <property type="entry name" value="ZnF_C3H1"/>
    <property type="match status" value="1"/>
</dbReference>
<dbReference type="Proteomes" id="UP000717585">
    <property type="component" value="Unassembled WGS sequence"/>
</dbReference>
<dbReference type="SUPFAM" id="SSF90229">
    <property type="entry name" value="CCCH zinc finger"/>
    <property type="match status" value="1"/>
</dbReference>
<keyword evidence="6 13" id="KW-0863">Zinc-finger</keyword>
<dbReference type="InterPro" id="IPR012677">
    <property type="entry name" value="Nucleotide-bd_a/b_plait_sf"/>
</dbReference>
<dbReference type="PROSITE" id="PS50102">
    <property type="entry name" value="RRM"/>
    <property type="match status" value="1"/>
</dbReference>
<evidence type="ECO:0000256" key="11">
    <source>
        <dbReference type="ARBA" id="ARBA00023306"/>
    </source>
</evidence>
<comment type="similarity">
    <text evidence="2">Belongs to the RRM CWC2 family.</text>
</comment>
<feature type="domain" description="RRM" evidence="15">
    <location>
        <begin position="167"/>
        <end position="242"/>
    </location>
</feature>
<dbReference type="GO" id="GO:0008380">
    <property type="term" value="P:RNA splicing"/>
    <property type="evidence" value="ECO:0007669"/>
    <property type="project" value="UniProtKB-KW"/>
</dbReference>
<keyword evidence="8 12" id="KW-0694">RNA-binding</keyword>
<feature type="zinc finger region" description="C3H1-type" evidence="13">
    <location>
        <begin position="106"/>
        <end position="133"/>
    </location>
</feature>
<keyword evidence="18" id="KW-1185">Reference proteome</keyword>
<dbReference type="Pfam" id="PF00076">
    <property type="entry name" value="RRM_1"/>
    <property type="match status" value="1"/>
</dbReference>
<keyword evidence="4 13" id="KW-0479">Metal-binding</keyword>
<comment type="caution">
    <text evidence="17">The sequence shown here is derived from an EMBL/GenBank/DDBJ whole genome shotgun (WGS) entry which is preliminary data.</text>
</comment>
<dbReference type="GO" id="GO:0000974">
    <property type="term" value="C:Prp19 complex"/>
    <property type="evidence" value="ECO:0007669"/>
    <property type="project" value="TreeGrafter"/>
</dbReference>
<dbReference type="Gene3D" id="3.30.70.330">
    <property type="match status" value="1"/>
</dbReference>
<evidence type="ECO:0000259" key="16">
    <source>
        <dbReference type="PROSITE" id="PS50103"/>
    </source>
</evidence>
<evidence type="ECO:0000313" key="18">
    <source>
        <dbReference type="Proteomes" id="UP000717585"/>
    </source>
</evidence>
<name>A0A8J6AW18_9EUKA</name>
<evidence type="ECO:0000256" key="1">
    <source>
        <dbReference type="ARBA" id="ARBA00004123"/>
    </source>
</evidence>
<proteinExistence type="inferred from homology"/>
<keyword evidence="5" id="KW-0747">Spliceosome</keyword>
<accession>A0A8J6AW18</accession>
<sequence>MADTPQKETPAIETEAEAVTHTEEEKYAMIERQFSSQVEKPARPQISKEILKIKRPDLEAEAYEGLYNIWYHSRPGLDKEKDAVVKNEFRCDPARDVGRTQGDKLRPPIRFCVFFARGQCWRGEACEYLHRIPETHHQRHIPETKDCFGRPRFGWNPSSAARLKECRTLRVSNLPSHEPGLDKRLRYHFGLFGQLVQFNYISSMNVAFIEYKTRAQAEFAKEALTGNNVGGSEVLQIRYAIEPSKKTPIHEQNAAEELRADIMAAMPTKALEAPVEALEEAGNAVTKEVLKAHIAETGAVKQTRRRVKRVTDVF</sequence>
<dbReference type="InterPro" id="IPR036855">
    <property type="entry name" value="Znf_CCCH_sf"/>
</dbReference>
<keyword evidence="10" id="KW-0539">Nucleus</keyword>
<reference evidence="17" key="1">
    <citation type="submission" date="2021-05" db="EMBL/GenBank/DDBJ databases">
        <title>A free-living protist that lacks canonical eukaryotic 1 DNA replication and segregation systems.</title>
        <authorList>
            <person name="Salas-Leiva D.E."/>
            <person name="Tromer E.C."/>
            <person name="Curtis B.A."/>
            <person name="Jerlstrom-Hultqvist J."/>
            <person name="Kolisko M."/>
            <person name="Yi Z."/>
            <person name="Salas-Leiva J.S."/>
            <person name="Gallot-Lavallee L."/>
            <person name="Kops G.J.P.L."/>
            <person name="Archibald J.M."/>
            <person name="Simpson A.G.B."/>
            <person name="Roger A.J."/>
        </authorList>
    </citation>
    <scope>NUCLEOTIDE SEQUENCE</scope>
    <source>
        <strain evidence="17">BICM</strain>
    </source>
</reference>
<gene>
    <name evidence="17" type="ORF">J8273_2578</name>
</gene>
<dbReference type="GO" id="GO:0036002">
    <property type="term" value="F:pre-mRNA binding"/>
    <property type="evidence" value="ECO:0007669"/>
    <property type="project" value="TreeGrafter"/>
</dbReference>
<feature type="region of interest" description="Disordered" evidence="14">
    <location>
        <begin position="1"/>
        <end position="22"/>
    </location>
</feature>
<evidence type="ECO:0000256" key="6">
    <source>
        <dbReference type="ARBA" id="ARBA00022771"/>
    </source>
</evidence>
<protein>
    <submittedName>
        <fullName evidence="17">RNA recognition motif containing protein</fullName>
    </submittedName>
</protein>
<evidence type="ECO:0000256" key="9">
    <source>
        <dbReference type="ARBA" id="ARBA00023187"/>
    </source>
</evidence>
<keyword evidence="9" id="KW-0508">mRNA splicing</keyword>
<dbReference type="InterPro" id="IPR032297">
    <property type="entry name" value="Torus"/>
</dbReference>
<dbReference type="GO" id="GO:0071006">
    <property type="term" value="C:U2-type catalytic step 1 spliceosome"/>
    <property type="evidence" value="ECO:0007669"/>
    <property type="project" value="TreeGrafter"/>
</dbReference>
<dbReference type="PANTHER" id="PTHR14089">
    <property type="entry name" value="PRE-MRNA-SPLICING FACTOR RBM22"/>
    <property type="match status" value="1"/>
</dbReference>
<organism evidence="17 18">
    <name type="scientific">Carpediemonas membranifera</name>
    <dbReference type="NCBI Taxonomy" id="201153"/>
    <lineage>
        <taxon>Eukaryota</taxon>
        <taxon>Metamonada</taxon>
        <taxon>Carpediemonas-like organisms</taxon>
        <taxon>Carpediemonas</taxon>
    </lineage>
</organism>
<dbReference type="Pfam" id="PF16131">
    <property type="entry name" value="Torus"/>
    <property type="match status" value="1"/>
</dbReference>
<dbReference type="SMART" id="SM00360">
    <property type="entry name" value="RRM"/>
    <property type="match status" value="1"/>
</dbReference>
<evidence type="ECO:0000256" key="14">
    <source>
        <dbReference type="SAM" id="MobiDB-lite"/>
    </source>
</evidence>
<dbReference type="PROSITE" id="PS50103">
    <property type="entry name" value="ZF_C3H1"/>
    <property type="match status" value="1"/>
</dbReference>
<evidence type="ECO:0000256" key="7">
    <source>
        <dbReference type="ARBA" id="ARBA00022833"/>
    </source>
</evidence>
<keyword evidence="7 13" id="KW-0862">Zinc</keyword>
<dbReference type="PANTHER" id="PTHR14089:SF2">
    <property type="entry name" value="PRE-MRNA-SPLICING FACTOR CWC2"/>
    <property type="match status" value="1"/>
</dbReference>
<dbReference type="SUPFAM" id="SSF54928">
    <property type="entry name" value="RNA-binding domain, RBD"/>
    <property type="match status" value="1"/>
</dbReference>
<dbReference type="InterPro" id="IPR000504">
    <property type="entry name" value="RRM_dom"/>
</dbReference>
<evidence type="ECO:0000256" key="13">
    <source>
        <dbReference type="PROSITE-ProRule" id="PRU00723"/>
    </source>
</evidence>
<dbReference type="OrthoDB" id="10251848at2759"/>
<dbReference type="GO" id="GO:0071007">
    <property type="term" value="C:U2-type catalytic step 2 spliceosome"/>
    <property type="evidence" value="ECO:0007669"/>
    <property type="project" value="TreeGrafter"/>
</dbReference>
<evidence type="ECO:0000256" key="2">
    <source>
        <dbReference type="ARBA" id="ARBA00008024"/>
    </source>
</evidence>
<dbReference type="EMBL" id="JAHDYR010000007">
    <property type="protein sequence ID" value="KAG9396226.1"/>
    <property type="molecule type" value="Genomic_DNA"/>
</dbReference>
<keyword evidence="3" id="KW-0507">mRNA processing</keyword>
<evidence type="ECO:0000313" key="17">
    <source>
        <dbReference type="EMBL" id="KAG9396226.1"/>
    </source>
</evidence>
<evidence type="ECO:0000259" key="15">
    <source>
        <dbReference type="PROSITE" id="PS50102"/>
    </source>
</evidence>
<evidence type="ECO:0000256" key="10">
    <source>
        <dbReference type="ARBA" id="ARBA00023242"/>
    </source>
</evidence>
<evidence type="ECO:0000256" key="3">
    <source>
        <dbReference type="ARBA" id="ARBA00022664"/>
    </source>
</evidence>
<dbReference type="InterPro" id="IPR000571">
    <property type="entry name" value="Znf_CCCH"/>
</dbReference>
<keyword evidence="11" id="KW-0131">Cell cycle</keyword>
<dbReference type="GO" id="GO:0006397">
    <property type="term" value="P:mRNA processing"/>
    <property type="evidence" value="ECO:0007669"/>
    <property type="project" value="UniProtKB-KW"/>
</dbReference>
<evidence type="ECO:0000256" key="12">
    <source>
        <dbReference type="PROSITE-ProRule" id="PRU00176"/>
    </source>
</evidence>
<feature type="domain" description="C3H1-type" evidence="16">
    <location>
        <begin position="106"/>
        <end position="133"/>
    </location>
</feature>
<comment type="subcellular location">
    <subcellularLocation>
        <location evidence="1">Nucleus</location>
    </subcellularLocation>
</comment>
<evidence type="ECO:0000256" key="8">
    <source>
        <dbReference type="ARBA" id="ARBA00022884"/>
    </source>
</evidence>
<dbReference type="InterPro" id="IPR039171">
    <property type="entry name" value="Cwc2/Slt11"/>
</dbReference>
<dbReference type="GO" id="GO:0008270">
    <property type="term" value="F:zinc ion binding"/>
    <property type="evidence" value="ECO:0007669"/>
    <property type="project" value="UniProtKB-KW"/>
</dbReference>
<dbReference type="InterPro" id="IPR035979">
    <property type="entry name" value="RBD_domain_sf"/>
</dbReference>
<dbReference type="GO" id="GO:0017070">
    <property type="term" value="F:U6 snRNA binding"/>
    <property type="evidence" value="ECO:0007669"/>
    <property type="project" value="TreeGrafter"/>
</dbReference>
<dbReference type="AlphaFoldDB" id="A0A8J6AW18"/>